<evidence type="ECO:0000313" key="2">
    <source>
        <dbReference type="EMBL" id="XDQ44847.1"/>
    </source>
</evidence>
<dbReference type="EMBL" id="CP163441">
    <property type="protein sequence ID" value="XDQ44847.1"/>
    <property type="molecule type" value="Genomic_DNA"/>
</dbReference>
<dbReference type="AlphaFoldDB" id="A0AB39QMS4"/>
<keyword evidence="1" id="KW-0175">Coiled coil</keyword>
<proteinExistence type="predicted"/>
<protein>
    <submittedName>
        <fullName evidence="2">Uncharacterized protein</fullName>
    </submittedName>
</protein>
<reference evidence="2" key="1">
    <citation type="submission" date="2024-07" db="EMBL/GenBank/DDBJ databases">
        <authorList>
            <person name="Yu S.T."/>
        </authorList>
    </citation>
    <scope>NUCLEOTIDE SEQUENCE</scope>
    <source>
        <strain evidence="2">R39</strain>
    </source>
</reference>
<accession>A0AB39QMS4</accession>
<evidence type="ECO:0000256" key="1">
    <source>
        <dbReference type="SAM" id="Coils"/>
    </source>
</evidence>
<organism evidence="2">
    <name type="scientific">Streptomyces sp. R39</name>
    <dbReference type="NCBI Taxonomy" id="3238631"/>
    <lineage>
        <taxon>Bacteria</taxon>
        <taxon>Bacillati</taxon>
        <taxon>Actinomycetota</taxon>
        <taxon>Actinomycetes</taxon>
        <taxon>Kitasatosporales</taxon>
        <taxon>Streptomycetaceae</taxon>
        <taxon>Streptomyces</taxon>
    </lineage>
</organism>
<feature type="coiled-coil region" evidence="1">
    <location>
        <begin position="26"/>
        <end position="53"/>
    </location>
</feature>
<sequence length="125" mass="13658">MRTFTLVAWDKPRTTGSPACLADDGRTVEEESLHELRREAQRLRAAAMEAMFRSELLTHSAELDALGRRALQSVERLAGAGSRAELAPAREASRTLIYEFIAVSRAHIPGVYGDGRAGRPGPGRD</sequence>
<dbReference type="RefSeq" id="WP_369223660.1">
    <property type="nucleotide sequence ID" value="NZ_CP163441.1"/>
</dbReference>
<name>A0AB39QMS4_9ACTN</name>
<gene>
    <name evidence="2" type="ORF">AB5J52_22735</name>
</gene>